<keyword evidence="7" id="KW-1185">Reference proteome</keyword>
<dbReference type="InterPro" id="IPR029056">
    <property type="entry name" value="Ribokinase-like"/>
</dbReference>
<accession>A0A1A9BGD4</accession>
<evidence type="ECO:0000256" key="4">
    <source>
        <dbReference type="SAM" id="MobiDB-lite"/>
    </source>
</evidence>
<keyword evidence="2" id="KW-0808">Transferase</keyword>
<gene>
    <name evidence="6" type="ORF">GA0070622_5113</name>
</gene>
<dbReference type="CDD" id="cd01166">
    <property type="entry name" value="KdgK"/>
    <property type="match status" value="1"/>
</dbReference>
<organism evidence="6 7">
    <name type="scientific">Micromonospora sediminicola</name>
    <dbReference type="NCBI Taxonomy" id="946078"/>
    <lineage>
        <taxon>Bacteria</taxon>
        <taxon>Bacillati</taxon>
        <taxon>Actinomycetota</taxon>
        <taxon>Actinomycetes</taxon>
        <taxon>Micromonosporales</taxon>
        <taxon>Micromonosporaceae</taxon>
        <taxon>Micromonospora</taxon>
    </lineage>
</organism>
<dbReference type="STRING" id="946078.GA0070622_5113"/>
<dbReference type="InterPro" id="IPR002173">
    <property type="entry name" value="Carboh/pur_kinase_PfkB_CS"/>
</dbReference>
<dbReference type="InterPro" id="IPR011611">
    <property type="entry name" value="PfkB_dom"/>
</dbReference>
<evidence type="ECO:0000259" key="5">
    <source>
        <dbReference type="Pfam" id="PF00294"/>
    </source>
</evidence>
<evidence type="ECO:0000313" key="7">
    <source>
        <dbReference type="Proteomes" id="UP000199558"/>
    </source>
</evidence>
<feature type="region of interest" description="Disordered" evidence="4">
    <location>
        <begin position="1"/>
        <end position="98"/>
    </location>
</feature>
<dbReference type="AlphaFoldDB" id="A0A1A9BGD4"/>
<evidence type="ECO:0000256" key="3">
    <source>
        <dbReference type="ARBA" id="ARBA00022777"/>
    </source>
</evidence>
<feature type="compositionally biased region" description="Basic and acidic residues" evidence="4">
    <location>
        <begin position="1"/>
        <end position="12"/>
    </location>
</feature>
<evidence type="ECO:0000256" key="1">
    <source>
        <dbReference type="ARBA" id="ARBA00010688"/>
    </source>
</evidence>
<dbReference type="PANTHER" id="PTHR43320:SF3">
    <property type="entry name" value="CARBOHYDRATE KINASE PFKB DOMAIN-CONTAINING PROTEIN"/>
    <property type="match status" value="1"/>
</dbReference>
<dbReference type="Pfam" id="PF00294">
    <property type="entry name" value="PfkB"/>
    <property type="match status" value="1"/>
</dbReference>
<dbReference type="SUPFAM" id="SSF53613">
    <property type="entry name" value="Ribokinase-like"/>
    <property type="match status" value="1"/>
</dbReference>
<protein>
    <submittedName>
        <fullName evidence="6">Sugar or nucleoside kinase, ribokinase family</fullName>
    </submittedName>
</protein>
<dbReference type="InterPro" id="IPR052700">
    <property type="entry name" value="Carb_kinase_PfkB-like"/>
</dbReference>
<evidence type="ECO:0000256" key="2">
    <source>
        <dbReference type="ARBA" id="ARBA00022679"/>
    </source>
</evidence>
<dbReference type="Proteomes" id="UP000199558">
    <property type="component" value="Unassembled WGS sequence"/>
</dbReference>
<comment type="similarity">
    <text evidence="1">Belongs to the carbohydrate kinase PfkB family.</text>
</comment>
<evidence type="ECO:0000313" key="6">
    <source>
        <dbReference type="EMBL" id="SBT68024.1"/>
    </source>
</evidence>
<keyword evidence="3 6" id="KW-0418">Kinase</keyword>
<proteinExistence type="inferred from homology"/>
<dbReference type="GO" id="GO:0016301">
    <property type="term" value="F:kinase activity"/>
    <property type="evidence" value="ECO:0007669"/>
    <property type="project" value="UniProtKB-KW"/>
</dbReference>
<feature type="compositionally biased region" description="Basic and acidic residues" evidence="4">
    <location>
        <begin position="77"/>
        <end position="88"/>
    </location>
</feature>
<feature type="compositionally biased region" description="Basic and acidic residues" evidence="4">
    <location>
        <begin position="58"/>
        <end position="69"/>
    </location>
</feature>
<sequence length="393" mass="40706">MSERTERSEGRENMPSQHSMSECTERSEGRENMPSQHSMSECTERSEGRENMPSQHSMSERTERSEGRENMTGQHSMSERTERSEGRENMTGQHGMSGVPRVVVVGDVITDVLAVLSGPLATGSDTAAGIRFSGGGQAANTAAWLAGQGAAVTLVAAVGDDETGRERVAELTRAGVDCVVERHEGYPTGTVIVLTHGGERTMVSQRGANLRLTAGHVDAALAAAPDVGHLHLSAYTLLDVGSRGAGLRALAAARERGLTVSVDAASAAPLRRVGGSFLTWVRDVDLLLVNTDEATVLTGGLDPAAQARALTSVAHRVVVKRGAAGAVWVERGGRVETAPAPGVAVVDVTGAGDAFAAGLLTAWLAGADPRAALARAGDLGALAVTTVGARPTR</sequence>
<dbReference type="PROSITE" id="PS00584">
    <property type="entry name" value="PFKB_KINASES_2"/>
    <property type="match status" value="1"/>
</dbReference>
<dbReference type="EMBL" id="FLRH01000004">
    <property type="protein sequence ID" value="SBT68024.1"/>
    <property type="molecule type" value="Genomic_DNA"/>
</dbReference>
<name>A0A1A9BGD4_9ACTN</name>
<dbReference type="PANTHER" id="PTHR43320">
    <property type="entry name" value="SUGAR KINASE"/>
    <property type="match status" value="1"/>
</dbReference>
<reference evidence="7" key="1">
    <citation type="submission" date="2016-06" db="EMBL/GenBank/DDBJ databases">
        <authorList>
            <person name="Varghese N."/>
            <person name="Submissions Spin"/>
        </authorList>
    </citation>
    <scope>NUCLEOTIDE SEQUENCE [LARGE SCALE GENOMIC DNA]</scope>
    <source>
        <strain evidence="7">DSM 45794</strain>
    </source>
</reference>
<dbReference type="Gene3D" id="3.40.1190.20">
    <property type="match status" value="1"/>
</dbReference>
<feature type="domain" description="Carbohydrate kinase PfkB" evidence="5">
    <location>
        <begin position="101"/>
        <end position="390"/>
    </location>
</feature>